<evidence type="ECO:0000313" key="1">
    <source>
        <dbReference type="EMBL" id="KAG0436440.1"/>
    </source>
</evidence>
<keyword evidence="2" id="KW-1185">Reference proteome</keyword>
<evidence type="ECO:0000313" key="2">
    <source>
        <dbReference type="Proteomes" id="UP000805193"/>
    </source>
</evidence>
<feature type="non-terminal residue" evidence="1">
    <location>
        <position position="100"/>
    </location>
</feature>
<name>A0AC60QQJ0_IXOPE</name>
<proteinExistence type="predicted"/>
<organism evidence="1 2">
    <name type="scientific">Ixodes persulcatus</name>
    <name type="common">Taiga tick</name>
    <dbReference type="NCBI Taxonomy" id="34615"/>
    <lineage>
        <taxon>Eukaryota</taxon>
        <taxon>Metazoa</taxon>
        <taxon>Ecdysozoa</taxon>
        <taxon>Arthropoda</taxon>
        <taxon>Chelicerata</taxon>
        <taxon>Arachnida</taxon>
        <taxon>Acari</taxon>
        <taxon>Parasitiformes</taxon>
        <taxon>Ixodida</taxon>
        <taxon>Ixodoidea</taxon>
        <taxon>Ixodidae</taxon>
        <taxon>Ixodinae</taxon>
        <taxon>Ixodes</taxon>
    </lineage>
</organism>
<protein>
    <submittedName>
        <fullName evidence="1">Uncharacterized protein</fullName>
    </submittedName>
</protein>
<comment type="caution">
    <text evidence="1">The sequence shown here is derived from an EMBL/GenBank/DDBJ whole genome shotgun (WGS) entry which is preliminary data.</text>
</comment>
<reference evidence="1 2" key="1">
    <citation type="journal article" date="2020" name="Cell">
        <title>Large-Scale Comparative Analyses of Tick Genomes Elucidate Their Genetic Diversity and Vector Capacities.</title>
        <authorList>
            <consortium name="Tick Genome and Microbiome Consortium (TIGMIC)"/>
            <person name="Jia N."/>
            <person name="Wang J."/>
            <person name="Shi W."/>
            <person name="Du L."/>
            <person name="Sun Y."/>
            <person name="Zhan W."/>
            <person name="Jiang J.F."/>
            <person name="Wang Q."/>
            <person name="Zhang B."/>
            <person name="Ji P."/>
            <person name="Bell-Sakyi L."/>
            <person name="Cui X.M."/>
            <person name="Yuan T.T."/>
            <person name="Jiang B.G."/>
            <person name="Yang W.F."/>
            <person name="Lam T.T."/>
            <person name="Chang Q.C."/>
            <person name="Ding S.J."/>
            <person name="Wang X.J."/>
            <person name="Zhu J.G."/>
            <person name="Ruan X.D."/>
            <person name="Zhao L."/>
            <person name="Wei J.T."/>
            <person name="Ye R.Z."/>
            <person name="Que T.C."/>
            <person name="Du C.H."/>
            <person name="Zhou Y.H."/>
            <person name="Cheng J.X."/>
            <person name="Dai P.F."/>
            <person name="Guo W.B."/>
            <person name="Han X.H."/>
            <person name="Huang E.J."/>
            <person name="Li L.F."/>
            <person name="Wei W."/>
            <person name="Gao Y.C."/>
            <person name="Liu J.Z."/>
            <person name="Shao H.Z."/>
            <person name="Wang X."/>
            <person name="Wang C.C."/>
            <person name="Yang T.C."/>
            <person name="Huo Q.B."/>
            <person name="Li W."/>
            <person name="Chen H.Y."/>
            <person name="Chen S.E."/>
            <person name="Zhou L.G."/>
            <person name="Ni X.B."/>
            <person name="Tian J.H."/>
            <person name="Sheng Y."/>
            <person name="Liu T."/>
            <person name="Pan Y.S."/>
            <person name="Xia L.Y."/>
            <person name="Li J."/>
            <person name="Zhao F."/>
            <person name="Cao W.C."/>
        </authorList>
    </citation>
    <scope>NUCLEOTIDE SEQUENCE [LARGE SCALE GENOMIC DNA]</scope>
    <source>
        <strain evidence="1">Iper-2018</strain>
    </source>
</reference>
<dbReference type="Proteomes" id="UP000805193">
    <property type="component" value="Unassembled WGS sequence"/>
</dbReference>
<sequence>VLFRQGSQLLHQATFGRFYFKHVTIALPATWPHTSEKKQMTGDRLFPRADVRISGIPHGGRSRPFTLHHRGCGERGEYIQMPAEFLLNMNQTSKAECESP</sequence>
<dbReference type="EMBL" id="JABSTQ010006950">
    <property type="protein sequence ID" value="KAG0436440.1"/>
    <property type="molecule type" value="Genomic_DNA"/>
</dbReference>
<gene>
    <name evidence="1" type="ORF">HPB47_017945</name>
</gene>
<feature type="non-terminal residue" evidence="1">
    <location>
        <position position="1"/>
    </location>
</feature>
<accession>A0AC60QQJ0</accession>